<dbReference type="Proteomes" id="UP001177670">
    <property type="component" value="Unassembled WGS sequence"/>
</dbReference>
<protein>
    <submittedName>
        <fullName evidence="1">Uncharacterized protein</fullName>
    </submittedName>
</protein>
<dbReference type="EMBL" id="JAHYIQ010000003">
    <property type="protein sequence ID" value="KAK1133681.1"/>
    <property type="molecule type" value="Genomic_DNA"/>
</dbReference>
<proteinExistence type="predicted"/>
<accession>A0AA40G9U4</accession>
<dbReference type="AlphaFoldDB" id="A0AA40G9U4"/>
<keyword evidence="2" id="KW-1185">Reference proteome</keyword>
<evidence type="ECO:0000313" key="1">
    <source>
        <dbReference type="EMBL" id="KAK1133681.1"/>
    </source>
</evidence>
<comment type="caution">
    <text evidence="1">The sequence shown here is derived from an EMBL/GenBank/DDBJ whole genome shotgun (WGS) entry which is preliminary data.</text>
</comment>
<sequence length="103" mass="11177">MHAGESSKLVRSSASAASLMGPHYRSDFIGADVNAGCSIAMNETPRRSPRILITRAYSEDSQDGGSPLLRKPILANALPCDSMHRSTVLFLLRFVKSRSQRSA</sequence>
<organism evidence="1 2">
    <name type="scientific">Melipona bicolor</name>
    <dbReference type="NCBI Taxonomy" id="60889"/>
    <lineage>
        <taxon>Eukaryota</taxon>
        <taxon>Metazoa</taxon>
        <taxon>Ecdysozoa</taxon>
        <taxon>Arthropoda</taxon>
        <taxon>Hexapoda</taxon>
        <taxon>Insecta</taxon>
        <taxon>Pterygota</taxon>
        <taxon>Neoptera</taxon>
        <taxon>Endopterygota</taxon>
        <taxon>Hymenoptera</taxon>
        <taxon>Apocrita</taxon>
        <taxon>Aculeata</taxon>
        <taxon>Apoidea</taxon>
        <taxon>Anthophila</taxon>
        <taxon>Apidae</taxon>
        <taxon>Melipona</taxon>
    </lineage>
</organism>
<evidence type="ECO:0000313" key="2">
    <source>
        <dbReference type="Proteomes" id="UP001177670"/>
    </source>
</evidence>
<name>A0AA40G9U4_9HYME</name>
<reference evidence="1" key="1">
    <citation type="submission" date="2021-10" db="EMBL/GenBank/DDBJ databases">
        <title>Melipona bicolor Genome sequencing and assembly.</title>
        <authorList>
            <person name="Araujo N.S."/>
            <person name="Arias M.C."/>
        </authorList>
    </citation>
    <scope>NUCLEOTIDE SEQUENCE</scope>
    <source>
        <strain evidence="1">USP_2M_L1-L4_2017</strain>
        <tissue evidence="1">Whole body</tissue>
    </source>
</reference>
<gene>
    <name evidence="1" type="ORF">K0M31_011474</name>
</gene>